<dbReference type="Gene3D" id="3.40.50.300">
    <property type="entry name" value="P-loop containing nucleotide triphosphate hydrolases"/>
    <property type="match status" value="1"/>
</dbReference>
<evidence type="ECO:0000256" key="7">
    <source>
        <dbReference type="ARBA" id="ARBA00022989"/>
    </source>
</evidence>
<keyword evidence="5 14" id="KW-0067">ATP-binding</keyword>
<dbReference type="InterPro" id="IPR039421">
    <property type="entry name" value="Type_1_exporter"/>
</dbReference>
<feature type="domain" description="ABC transporter" evidence="11">
    <location>
        <begin position="491"/>
        <end position="724"/>
    </location>
</feature>
<dbReference type="Gene3D" id="1.20.1560.10">
    <property type="entry name" value="ABC transporter type 1, transmembrane domain"/>
    <property type="match status" value="1"/>
</dbReference>
<evidence type="ECO:0000256" key="2">
    <source>
        <dbReference type="ARBA" id="ARBA00022692"/>
    </source>
</evidence>
<evidence type="ECO:0000256" key="5">
    <source>
        <dbReference type="ARBA" id="ARBA00022840"/>
    </source>
</evidence>
<name>A0ABP9X5R2_9CHLR</name>
<organism evidence="14 15">
    <name type="scientific">Herpetosiphon gulosus</name>
    <dbReference type="NCBI Taxonomy" id="1973496"/>
    <lineage>
        <taxon>Bacteria</taxon>
        <taxon>Bacillati</taxon>
        <taxon>Chloroflexota</taxon>
        <taxon>Chloroflexia</taxon>
        <taxon>Herpetosiphonales</taxon>
        <taxon>Herpetosiphonaceae</taxon>
        <taxon>Herpetosiphon</taxon>
    </lineage>
</organism>
<feature type="domain" description="ABC transmembrane type-1" evidence="12">
    <location>
        <begin position="179"/>
        <end position="458"/>
    </location>
</feature>
<keyword evidence="6" id="KW-0813">Transport</keyword>
<evidence type="ECO:0000256" key="8">
    <source>
        <dbReference type="ARBA" id="ARBA00023136"/>
    </source>
</evidence>
<keyword evidence="4" id="KW-0378">Hydrolase</keyword>
<dbReference type="SUPFAM" id="SSF90123">
    <property type="entry name" value="ABC transporter transmembrane region"/>
    <property type="match status" value="1"/>
</dbReference>
<evidence type="ECO:0000259" key="13">
    <source>
        <dbReference type="PROSITE" id="PS50990"/>
    </source>
</evidence>
<proteinExistence type="predicted"/>
<dbReference type="Proteomes" id="UP001428290">
    <property type="component" value="Unassembled WGS sequence"/>
</dbReference>
<evidence type="ECO:0000313" key="15">
    <source>
        <dbReference type="Proteomes" id="UP001428290"/>
    </source>
</evidence>
<keyword evidence="6" id="KW-0653">Protein transport</keyword>
<dbReference type="CDD" id="cd18779">
    <property type="entry name" value="ABC_6TM_T1SS_like"/>
    <property type="match status" value="1"/>
</dbReference>
<evidence type="ECO:0000313" key="14">
    <source>
        <dbReference type="EMBL" id="GAA5530724.1"/>
    </source>
</evidence>
<feature type="transmembrane region" description="Helical" evidence="10">
    <location>
        <begin position="208"/>
        <end position="229"/>
    </location>
</feature>
<evidence type="ECO:0000256" key="10">
    <source>
        <dbReference type="SAM" id="Phobius"/>
    </source>
</evidence>
<dbReference type="Pfam" id="PF00005">
    <property type="entry name" value="ABC_tran"/>
    <property type="match status" value="1"/>
</dbReference>
<dbReference type="SUPFAM" id="SSF52540">
    <property type="entry name" value="P-loop containing nucleoside triphosphate hydrolases"/>
    <property type="match status" value="1"/>
</dbReference>
<evidence type="ECO:0000256" key="3">
    <source>
        <dbReference type="ARBA" id="ARBA00022741"/>
    </source>
</evidence>
<feature type="transmembrane region" description="Helical" evidence="10">
    <location>
        <begin position="175"/>
        <end position="196"/>
    </location>
</feature>
<comment type="caution">
    <text evidence="14">The sequence shown here is derived from an EMBL/GenBank/DDBJ whole genome shotgun (WGS) entry which is preliminary data.</text>
</comment>
<accession>A0ABP9X5R2</accession>
<keyword evidence="3" id="KW-0547">Nucleotide-binding</keyword>
<feature type="transmembrane region" description="Helical" evidence="10">
    <location>
        <begin position="286"/>
        <end position="308"/>
    </location>
</feature>
<feature type="transmembrane region" description="Helical" evidence="10">
    <location>
        <begin position="397"/>
        <end position="418"/>
    </location>
</feature>
<dbReference type="PROSITE" id="PS50893">
    <property type="entry name" value="ABC_TRANSPORTER_2"/>
    <property type="match status" value="1"/>
</dbReference>
<feature type="transmembrane region" description="Helical" evidence="10">
    <location>
        <begin position="430"/>
        <end position="450"/>
    </location>
</feature>
<evidence type="ECO:0000256" key="4">
    <source>
        <dbReference type="ARBA" id="ARBA00022807"/>
    </source>
</evidence>
<keyword evidence="15" id="KW-1185">Reference proteome</keyword>
<protein>
    <submittedName>
        <fullName evidence="14">Toxin RTX-I translocation ATP-binding protein</fullName>
    </submittedName>
</protein>
<dbReference type="GO" id="GO:0005524">
    <property type="term" value="F:ATP binding"/>
    <property type="evidence" value="ECO:0007669"/>
    <property type="project" value="UniProtKB-KW"/>
</dbReference>
<dbReference type="Pfam" id="PF00664">
    <property type="entry name" value="ABC_membrane"/>
    <property type="match status" value="1"/>
</dbReference>
<keyword evidence="7 10" id="KW-1133">Transmembrane helix</keyword>
<dbReference type="InterPro" id="IPR003439">
    <property type="entry name" value="ABC_transporter-like_ATP-bd"/>
</dbReference>
<keyword evidence="4" id="KW-0645">Protease</keyword>
<keyword evidence="2 10" id="KW-0812">Transmembrane</keyword>
<evidence type="ECO:0000256" key="9">
    <source>
        <dbReference type="ARBA" id="ARBA00043264"/>
    </source>
</evidence>
<reference evidence="14 15" key="1">
    <citation type="submission" date="2024-02" db="EMBL/GenBank/DDBJ databases">
        <title>Herpetosiphon gulosus NBRC 112829.</title>
        <authorList>
            <person name="Ichikawa N."/>
            <person name="Katano-Makiyama Y."/>
            <person name="Hidaka K."/>
        </authorList>
    </citation>
    <scope>NUCLEOTIDE SEQUENCE [LARGE SCALE GENOMIC DNA]</scope>
    <source>
        <strain evidence="14 15">NBRC 112829</strain>
    </source>
</reference>
<dbReference type="InterPro" id="IPR003593">
    <property type="entry name" value="AAA+_ATPase"/>
</dbReference>
<sequence length="726" mass="80972">MIFTKPNTSNLLKRYTQRRKVPVLLQMSQIECGAACLAMLLTYYGHEMSVAECRERCGVGRDGISAKTLAQAARSYQFEVKAFSFTYESLLALRQPIIIHWNFNHFVVLERTTEAYAEIVDPNFGRRRIDKAEFLTAFTGVSLVMQPSVNFQRRKIRRETILQNYLQLLIQHKTLFFQLILTSILLQVGGLVVPLFTKMVIDTVIPQALITGMTLIALAIMCFIVMQGVIQLLRQQLTIYLQTKLDLQIMQRFFRHLLALPFVFFEQRSSGDLLMRLNSNTIMRELITSQVLTLILDGSLVLGYFMLIWWQSSLLAAIVLGFALIEIGLVLLAQSRLREIINQDLDAQAKAQGFLVEALNGMTTIKASGIEQQVFDQWSPRFTNQLVWSLRRSRASAVIDTAINSIHMSAVLGLLWFGTQLVLNQQLSTGTLLALLGIAGAFFAPLAMLIRTVQNIQLANLYFQRIADVLHSKVEQPNKPTPSAAMTAGQIELRDVSFCYSTHSPIVLKNIQLTIKSGQKVALVGKTGSGKSTLAKLLLGMYQPSSGAIYYDNQPTEAFDLAALRQQFGVVLQDTFLFSGSIRQNITLQRNDLELAQVIEACQQAAIASDIEAMPMGLETILAEGGSSLSGGQRQRLALARALVHQPSVLLLDEATSHLDVATEAEVDRNLNRLACTRIVIAHRLSTIVNADLIVVLRDGQIIEQGRHTELLAQAGYYAQLIQQQT</sequence>
<dbReference type="EMBL" id="BAABRU010000022">
    <property type="protein sequence ID" value="GAA5530724.1"/>
    <property type="molecule type" value="Genomic_DNA"/>
</dbReference>
<keyword evidence="9" id="KW-0080">Bacteriocin transport</keyword>
<dbReference type="InterPro" id="IPR027417">
    <property type="entry name" value="P-loop_NTPase"/>
</dbReference>
<gene>
    <name evidence="14" type="primary">apxIB</name>
    <name evidence="14" type="ORF">Hgul01_04547</name>
</gene>
<dbReference type="RefSeq" id="WP_345724322.1">
    <property type="nucleotide sequence ID" value="NZ_BAABRU010000022.1"/>
</dbReference>
<dbReference type="PROSITE" id="PS50929">
    <property type="entry name" value="ABC_TM1F"/>
    <property type="match status" value="1"/>
</dbReference>
<evidence type="ECO:0000259" key="12">
    <source>
        <dbReference type="PROSITE" id="PS50929"/>
    </source>
</evidence>
<evidence type="ECO:0000256" key="1">
    <source>
        <dbReference type="ARBA" id="ARBA00004651"/>
    </source>
</evidence>
<evidence type="ECO:0000259" key="11">
    <source>
        <dbReference type="PROSITE" id="PS50893"/>
    </source>
</evidence>
<dbReference type="PANTHER" id="PTHR24221">
    <property type="entry name" value="ATP-BINDING CASSETTE SUB-FAMILY B"/>
    <property type="match status" value="1"/>
</dbReference>
<dbReference type="InterPro" id="IPR036640">
    <property type="entry name" value="ABC1_TM_sf"/>
</dbReference>
<dbReference type="SMART" id="SM00382">
    <property type="entry name" value="AAA"/>
    <property type="match status" value="1"/>
</dbReference>
<dbReference type="Gene3D" id="3.90.70.10">
    <property type="entry name" value="Cysteine proteinases"/>
    <property type="match status" value="1"/>
</dbReference>
<dbReference type="InterPro" id="IPR005074">
    <property type="entry name" value="Peptidase_C39"/>
</dbReference>
<comment type="subcellular location">
    <subcellularLocation>
        <location evidence="1">Cell membrane</location>
        <topology evidence="1">Multi-pass membrane protein</topology>
    </subcellularLocation>
</comment>
<dbReference type="PROSITE" id="PS00211">
    <property type="entry name" value="ABC_TRANSPORTER_1"/>
    <property type="match status" value="1"/>
</dbReference>
<dbReference type="Pfam" id="PF03412">
    <property type="entry name" value="Peptidase_C39"/>
    <property type="match status" value="1"/>
</dbReference>
<feature type="domain" description="Peptidase C39" evidence="13">
    <location>
        <begin position="26"/>
        <end position="145"/>
    </location>
</feature>
<feature type="transmembrane region" description="Helical" evidence="10">
    <location>
        <begin position="314"/>
        <end position="333"/>
    </location>
</feature>
<dbReference type="InterPro" id="IPR017871">
    <property type="entry name" value="ABC_transporter-like_CS"/>
</dbReference>
<dbReference type="InterPro" id="IPR011527">
    <property type="entry name" value="ABC1_TM_dom"/>
</dbReference>
<dbReference type="PANTHER" id="PTHR24221:SF654">
    <property type="entry name" value="ATP-BINDING CASSETTE SUB-FAMILY B MEMBER 6"/>
    <property type="match status" value="1"/>
</dbReference>
<keyword evidence="8 10" id="KW-0472">Membrane</keyword>
<dbReference type="PROSITE" id="PS50990">
    <property type="entry name" value="PEPTIDASE_C39"/>
    <property type="match status" value="1"/>
</dbReference>
<keyword evidence="4" id="KW-0788">Thiol protease</keyword>
<evidence type="ECO:0000256" key="6">
    <source>
        <dbReference type="ARBA" id="ARBA00022927"/>
    </source>
</evidence>